<dbReference type="PANTHER" id="PTHR11814">
    <property type="entry name" value="SULFATE TRANSPORTER"/>
    <property type="match status" value="1"/>
</dbReference>
<dbReference type="EMBL" id="GBHO01032485">
    <property type="protein sequence ID" value="JAG11119.1"/>
    <property type="molecule type" value="Transcribed_RNA"/>
</dbReference>
<dbReference type="AlphaFoldDB" id="A0A0A9WTQ4"/>
<comment type="subcellular location">
    <subcellularLocation>
        <location evidence="1">Membrane</location>
        <topology evidence="1">Multi-pass membrane protein</topology>
    </subcellularLocation>
</comment>
<evidence type="ECO:0000256" key="2">
    <source>
        <dbReference type="ARBA" id="ARBA00022692"/>
    </source>
</evidence>
<dbReference type="InterPro" id="IPR001902">
    <property type="entry name" value="SLC26A/SulP_fam"/>
</dbReference>
<protein>
    <submittedName>
        <fullName evidence="7">Chloride anion exchanger</fullName>
    </submittedName>
</protein>
<evidence type="ECO:0000313" key="7">
    <source>
        <dbReference type="EMBL" id="JAG11119.1"/>
    </source>
</evidence>
<evidence type="ECO:0000256" key="5">
    <source>
        <dbReference type="SAM" id="Phobius"/>
    </source>
</evidence>
<keyword evidence="2 5" id="KW-0812">Transmembrane</keyword>
<dbReference type="GO" id="GO:0055085">
    <property type="term" value="P:transmembrane transport"/>
    <property type="evidence" value="ECO:0007669"/>
    <property type="project" value="InterPro"/>
</dbReference>
<evidence type="ECO:0000256" key="1">
    <source>
        <dbReference type="ARBA" id="ARBA00004141"/>
    </source>
</evidence>
<keyword evidence="3 5" id="KW-1133">Transmembrane helix</keyword>
<dbReference type="Pfam" id="PF00916">
    <property type="entry name" value="Sulfate_transp"/>
    <property type="match status" value="1"/>
</dbReference>
<proteinExistence type="predicted"/>
<accession>A0A0A9WTQ4</accession>
<dbReference type="InterPro" id="IPR011547">
    <property type="entry name" value="SLC26A/SulP_dom"/>
</dbReference>
<reference evidence="7" key="2">
    <citation type="submission" date="2014-07" db="EMBL/GenBank/DDBJ databases">
        <authorList>
            <person name="Hull J."/>
        </authorList>
    </citation>
    <scope>NUCLEOTIDE SEQUENCE</scope>
</reference>
<evidence type="ECO:0000256" key="4">
    <source>
        <dbReference type="ARBA" id="ARBA00023136"/>
    </source>
</evidence>
<keyword evidence="4 5" id="KW-0472">Membrane</keyword>
<sequence>HYFMHKQLHKTSKLLLNMFPHWLMVYRAEYFLYDCIAGITVGALTVPQALAYAVLVGLPPVVGLYTAAFPAIIFSLLTTSRHISFGPDAVVCLLLRSVGML</sequence>
<feature type="transmembrane region" description="Helical" evidence="5">
    <location>
        <begin position="21"/>
        <end position="44"/>
    </location>
</feature>
<gene>
    <name evidence="7" type="primary">SLC26A3_0</name>
    <name evidence="7" type="ORF">CM83_105771</name>
</gene>
<evidence type="ECO:0000259" key="6">
    <source>
        <dbReference type="Pfam" id="PF00916"/>
    </source>
</evidence>
<name>A0A0A9WTQ4_LYGHE</name>
<evidence type="ECO:0000256" key="3">
    <source>
        <dbReference type="ARBA" id="ARBA00022989"/>
    </source>
</evidence>
<feature type="domain" description="SLC26A/SulP transporter" evidence="6">
    <location>
        <begin position="31"/>
        <end position="97"/>
    </location>
</feature>
<dbReference type="GO" id="GO:0016020">
    <property type="term" value="C:membrane"/>
    <property type="evidence" value="ECO:0007669"/>
    <property type="project" value="UniProtKB-SubCell"/>
</dbReference>
<reference evidence="7" key="1">
    <citation type="journal article" date="2014" name="PLoS ONE">
        <title>Transcriptome-Based Identification of ABC Transporters in the Western Tarnished Plant Bug Lygus hesperus.</title>
        <authorList>
            <person name="Hull J.J."/>
            <person name="Chaney K."/>
            <person name="Geib S.M."/>
            <person name="Fabrick J.A."/>
            <person name="Brent C.S."/>
            <person name="Walsh D."/>
            <person name="Lavine L.C."/>
        </authorList>
    </citation>
    <scope>NUCLEOTIDE SEQUENCE</scope>
</reference>
<feature type="non-terminal residue" evidence="7">
    <location>
        <position position="1"/>
    </location>
</feature>
<feature type="transmembrane region" description="Helical" evidence="5">
    <location>
        <begin position="50"/>
        <end position="77"/>
    </location>
</feature>
<organism evidence="7">
    <name type="scientific">Lygus hesperus</name>
    <name type="common">Western plant bug</name>
    <dbReference type="NCBI Taxonomy" id="30085"/>
    <lineage>
        <taxon>Eukaryota</taxon>
        <taxon>Metazoa</taxon>
        <taxon>Ecdysozoa</taxon>
        <taxon>Arthropoda</taxon>
        <taxon>Hexapoda</taxon>
        <taxon>Insecta</taxon>
        <taxon>Pterygota</taxon>
        <taxon>Neoptera</taxon>
        <taxon>Paraneoptera</taxon>
        <taxon>Hemiptera</taxon>
        <taxon>Heteroptera</taxon>
        <taxon>Panheteroptera</taxon>
        <taxon>Cimicomorpha</taxon>
        <taxon>Miridae</taxon>
        <taxon>Mirini</taxon>
        <taxon>Lygus</taxon>
    </lineage>
</organism>